<protein>
    <submittedName>
        <fullName evidence="1">Uncharacterized protein</fullName>
    </submittedName>
</protein>
<reference evidence="1" key="1">
    <citation type="submission" date="2021-05" db="EMBL/GenBank/DDBJ databases">
        <authorList>
            <person name="Scholz U."/>
            <person name="Mascher M."/>
            <person name="Fiebig A."/>
        </authorList>
    </citation>
    <scope>NUCLEOTIDE SEQUENCE [LARGE SCALE GENOMIC DNA]</scope>
</reference>
<reference evidence="1" key="2">
    <citation type="submission" date="2025-09" db="UniProtKB">
        <authorList>
            <consortium name="EnsemblPlants"/>
        </authorList>
    </citation>
    <scope>IDENTIFICATION</scope>
</reference>
<dbReference type="Proteomes" id="UP001732700">
    <property type="component" value="Chromosome 7A"/>
</dbReference>
<evidence type="ECO:0000313" key="2">
    <source>
        <dbReference type="Proteomes" id="UP001732700"/>
    </source>
</evidence>
<keyword evidence="2" id="KW-1185">Reference proteome</keyword>
<sequence length="451" mass="50455">MSCLKDIPLLRGDNYSKWRKKVDLAFVCAEVDWVVDTKQPVKPADPVRGDAEESVVFEKIKRDHAPLELAYSIDNQKWVNANKKCLSFVKNTIENAIVGSIGECASVGEYLAKIKSQFTGSSKMYATQLLKQLSYTYTPINSTREGKGEMAMGRSSKALLAAVAFLAVLEVGLVSANFSDQCNITWGAPDNAEISDYGNHLKLFLRDNSSGAMVETLKPFIYGSVSTMIKLIEGDSAGSVTTYYTCSDGDFSVHDEIDYEFLGNSSGDPYTIHTNVFADGVGKREMQFKPWFDPTTDYHNYTIFWNPCMIVWYVDSYPIRVFRNHTGLPFPTQRPMYAYSSIWNADDWATQGGRVKANWTLAPFVSEYRDIDLKVCECADGADDKACAATCAKSKYAAEEPCKLTDKEKKEMDAIQLGYTIYDYCVNAKDKAAKDPENAKPVPPECYLEQY</sequence>
<proteinExistence type="predicted"/>
<name>A0ACD6A0M6_AVESA</name>
<evidence type="ECO:0000313" key="1">
    <source>
        <dbReference type="EnsemblPlants" id="AVESA.00010b.r2.7AG1245840.1.CDS"/>
    </source>
</evidence>
<organism evidence="1 2">
    <name type="scientific">Avena sativa</name>
    <name type="common">Oat</name>
    <dbReference type="NCBI Taxonomy" id="4498"/>
    <lineage>
        <taxon>Eukaryota</taxon>
        <taxon>Viridiplantae</taxon>
        <taxon>Streptophyta</taxon>
        <taxon>Embryophyta</taxon>
        <taxon>Tracheophyta</taxon>
        <taxon>Spermatophyta</taxon>
        <taxon>Magnoliopsida</taxon>
        <taxon>Liliopsida</taxon>
        <taxon>Poales</taxon>
        <taxon>Poaceae</taxon>
        <taxon>BOP clade</taxon>
        <taxon>Pooideae</taxon>
        <taxon>Poodae</taxon>
        <taxon>Poeae</taxon>
        <taxon>Poeae Chloroplast Group 1 (Aveneae type)</taxon>
        <taxon>Aveninae</taxon>
        <taxon>Avena</taxon>
    </lineage>
</organism>
<dbReference type="EnsemblPlants" id="AVESA.00010b.r2.7AG1245840.1">
    <property type="protein sequence ID" value="AVESA.00010b.r2.7AG1245840.1.CDS"/>
    <property type="gene ID" value="AVESA.00010b.r2.7AG1245840"/>
</dbReference>
<accession>A0ACD6A0M6</accession>